<keyword evidence="5" id="KW-0963">Cytoplasm</keyword>
<comment type="catalytic activity">
    <reaction evidence="5">
        <text>uridine(32) in tRNA + S-adenosyl-L-methionine = 2'-O-methyluridine(32) in tRNA + S-adenosyl-L-homocysteine + H(+)</text>
        <dbReference type="Rhea" id="RHEA:42936"/>
        <dbReference type="Rhea" id="RHEA-COMP:10107"/>
        <dbReference type="Rhea" id="RHEA-COMP:10290"/>
        <dbReference type="ChEBI" id="CHEBI:15378"/>
        <dbReference type="ChEBI" id="CHEBI:57856"/>
        <dbReference type="ChEBI" id="CHEBI:59789"/>
        <dbReference type="ChEBI" id="CHEBI:65315"/>
        <dbReference type="ChEBI" id="CHEBI:74478"/>
        <dbReference type="EC" id="2.1.1.200"/>
    </reaction>
</comment>
<keyword evidence="5" id="KW-0819">tRNA processing</keyword>
<feature type="domain" description="tRNA/rRNA methyltransferase SpoU type" evidence="6">
    <location>
        <begin position="6"/>
        <end position="155"/>
    </location>
</feature>
<dbReference type="InterPro" id="IPR029026">
    <property type="entry name" value="tRNA_m1G_MTases_N"/>
</dbReference>
<name>A0ABW8D3W7_9GAMM</name>
<protein>
    <recommendedName>
        <fullName evidence="5">tRNA (cytidine/uridine-2'-O-)-methyltransferase TrmJ</fullName>
        <ecNumber evidence="5">2.1.1.200</ecNumber>
    </recommendedName>
    <alternativeName>
        <fullName evidence="5">tRNA (cytidine(32)/uridine(32)-2'-O)-methyltransferase</fullName>
    </alternativeName>
    <alternativeName>
        <fullName evidence="5">tRNA Cm32/Um32 methyltransferase</fullName>
    </alternativeName>
</protein>
<dbReference type="Proteomes" id="UP001615550">
    <property type="component" value="Unassembled WGS sequence"/>
</dbReference>
<dbReference type="GO" id="GO:0008168">
    <property type="term" value="F:methyltransferase activity"/>
    <property type="evidence" value="ECO:0007669"/>
    <property type="project" value="UniProtKB-KW"/>
</dbReference>
<dbReference type="Gene3D" id="1.10.8.590">
    <property type="match status" value="1"/>
</dbReference>
<dbReference type="PANTHER" id="PTHR42786:SF2">
    <property type="entry name" value="TRNA (CYTIDINE_URIDINE-2'-O-)-METHYLTRANSFERASE TRMJ"/>
    <property type="match status" value="1"/>
</dbReference>
<dbReference type="Pfam" id="PF00588">
    <property type="entry name" value="SpoU_methylase"/>
    <property type="match status" value="1"/>
</dbReference>
<dbReference type="NCBIfam" id="TIGR00050">
    <property type="entry name" value="rRNA_methyl_1"/>
    <property type="match status" value="1"/>
</dbReference>
<dbReference type="Gene3D" id="3.40.1280.10">
    <property type="match status" value="1"/>
</dbReference>
<reference evidence="7 8" key="1">
    <citation type="submission" date="2024-08" db="EMBL/GenBank/DDBJ databases">
        <title>Draft Genome Sequence of Legionella lytica strain DSB2004, Isolated From a Fire Sprinkler System.</title>
        <authorList>
            <person name="Everhart A.D."/>
            <person name="Kidane D.T."/>
            <person name="Farone A.L."/>
            <person name="Farone M.B."/>
        </authorList>
    </citation>
    <scope>NUCLEOTIDE SEQUENCE [LARGE SCALE GENOMIC DNA]</scope>
    <source>
        <strain evidence="7 8">DSB2004</strain>
    </source>
</reference>
<dbReference type="RefSeq" id="WP_400186035.1">
    <property type="nucleotide sequence ID" value="NZ_JBGORX010000001.1"/>
</dbReference>
<comment type="similarity">
    <text evidence="1">Belongs to the class IV-like SAM-binding methyltransferase superfamily. RNA methyltransferase TrmH family.</text>
</comment>
<sequence>MNLSSIRIILVGTSHPGNIGSTARAMKTMGLSSLYLVSPKSFPDMKAREMSAGADDLLETAVVTETLDEALVGCQLILATSARPRGLSLLGLTPSESAELVSKQADTTQIAIVFGREYAGLTNEELLKCHYHIHIPSNPEYSSLNLSQAVQIVAYELRMKLLAPKAEVSLRAADDYATADEIEQFYEHLREVFIEIKFLKETNPRRLMQRVRRLFNRVNLEKMEVSILRGMLSQVQKSLEWASKRGKSEEGN</sequence>
<evidence type="ECO:0000256" key="4">
    <source>
        <dbReference type="ARBA" id="ARBA00022691"/>
    </source>
</evidence>
<comment type="function">
    <text evidence="5">Catalyzes the formation of 2'O-methylated cytidine (Cm32) or 2'O-methylated uridine (Um32) at position 32 in tRNA.</text>
</comment>
<evidence type="ECO:0000313" key="8">
    <source>
        <dbReference type="Proteomes" id="UP001615550"/>
    </source>
</evidence>
<dbReference type="PANTHER" id="PTHR42786">
    <property type="entry name" value="TRNA/RRNA METHYLTRANSFERASE"/>
    <property type="match status" value="1"/>
</dbReference>
<dbReference type="EC" id="2.1.1.200" evidence="5"/>
<comment type="caution">
    <text evidence="7">The sequence shown here is derived from an EMBL/GenBank/DDBJ whole genome shotgun (WGS) entry which is preliminary data.</text>
</comment>
<dbReference type="InterPro" id="IPR001537">
    <property type="entry name" value="SpoU_MeTrfase"/>
</dbReference>
<dbReference type="EMBL" id="JBGORX010000001">
    <property type="protein sequence ID" value="MFJ1267397.1"/>
    <property type="molecule type" value="Genomic_DNA"/>
</dbReference>
<gene>
    <name evidence="5" type="primary">trmJ</name>
    <name evidence="7" type="ORF">ACD661_02365</name>
</gene>
<proteinExistence type="inferred from homology"/>
<evidence type="ECO:0000313" key="7">
    <source>
        <dbReference type="EMBL" id="MFJ1267397.1"/>
    </source>
</evidence>
<dbReference type="CDD" id="cd18093">
    <property type="entry name" value="SpoU-like_TrmJ"/>
    <property type="match status" value="1"/>
</dbReference>
<dbReference type="InterPro" id="IPR004384">
    <property type="entry name" value="RNA_MeTrfase_TrmJ/LasT"/>
</dbReference>
<comment type="catalytic activity">
    <reaction evidence="5">
        <text>cytidine(32) in tRNA + S-adenosyl-L-methionine = 2'-O-methylcytidine(32) in tRNA + S-adenosyl-L-homocysteine + H(+)</text>
        <dbReference type="Rhea" id="RHEA:42932"/>
        <dbReference type="Rhea" id="RHEA-COMP:10288"/>
        <dbReference type="Rhea" id="RHEA-COMP:10289"/>
        <dbReference type="ChEBI" id="CHEBI:15378"/>
        <dbReference type="ChEBI" id="CHEBI:57856"/>
        <dbReference type="ChEBI" id="CHEBI:59789"/>
        <dbReference type="ChEBI" id="CHEBI:74495"/>
        <dbReference type="ChEBI" id="CHEBI:82748"/>
        <dbReference type="EC" id="2.1.1.200"/>
    </reaction>
</comment>
<dbReference type="PIRSF" id="PIRSF004808">
    <property type="entry name" value="LasT"/>
    <property type="match status" value="1"/>
</dbReference>
<keyword evidence="4 5" id="KW-0949">S-adenosyl-L-methionine</keyword>
<comment type="subcellular location">
    <subcellularLocation>
        <location evidence="5">Cytoplasm</location>
    </subcellularLocation>
</comment>
<evidence type="ECO:0000256" key="2">
    <source>
        <dbReference type="ARBA" id="ARBA00022603"/>
    </source>
</evidence>
<keyword evidence="3" id="KW-0808">Transferase</keyword>
<evidence type="ECO:0000256" key="5">
    <source>
        <dbReference type="RuleBase" id="RU362024"/>
    </source>
</evidence>
<evidence type="ECO:0000259" key="6">
    <source>
        <dbReference type="Pfam" id="PF00588"/>
    </source>
</evidence>
<keyword evidence="8" id="KW-1185">Reference proteome</keyword>
<dbReference type="InterPro" id="IPR029028">
    <property type="entry name" value="Alpha/beta_knot_MTases"/>
</dbReference>
<dbReference type="GO" id="GO:0032259">
    <property type="term" value="P:methylation"/>
    <property type="evidence" value="ECO:0007669"/>
    <property type="project" value="UniProtKB-KW"/>
</dbReference>
<accession>A0ABW8D3W7</accession>
<organism evidence="7 8">
    <name type="scientific">Legionella lytica</name>
    <dbReference type="NCBI Taxonomy" id="96232"/>
    <lineage>
        <taxon>Bacteria</taxon>
        <taxon>Pseudomonadati</taxon>
        <taxon>Pseudomonadota</taxon>
        <taxon>Gammaproteobacteria</taxon>
        <taxon>Legionellales</taxon>
        <taxon>Legionellaceae</taxon>
        <taxon>Legionella</taxon>
    </lineage>
</organism>
<evidence type="ECO:0000256" key="1">
    <source>
        <dbReference type="ARBA" id="ARBA00007228"/>
    </source>
</evidence>
<comment type="subunit">
    <text evidence="5">Homodimer.</text>
</comment>
<evidence type="ECO:0000256" key="3">
    <source>
        <dbReference type="ARBA" id="ARBA00022679"/>
    </source>
</evidence>
<dbReference type="SUPFAM" id="SSF75217">
    <property type="entry name" value="alpha/beta knot"/>
    <property type="match status" value="1"/>
</dbReference>
<keyword evidence="2 5" id="KW-0489">Methyltransferase</keyword>